<dbReference type="EMBL" id="JAANIU010000493">
    <property type="protein sequence ID" value="KAG1571901.1"/>
    <property type="molecule type" value="Genomic_DNA"/>
</dbReference>
<dbReference type="AlphaFoldDB" id="A0A9P6Z7D5"/>
<comment type="caution">
    <text evidence="2">The sequence shown here is derived from an EMBL/GenBank/DDBJ whole genome shotgun (WGS) entry which is preliminary data.</text>
</comment>
<accession>A0A9P6Z7D5</accession>
<organism evidence="2 3">
    <name type="scientific">Rhizopus delemar</name>
    <dbReference type="NCBI Taxonomy" id="936053"/>
    <lineage>
        <taxon>Eukaryota</taxon>
        <taxon>Fungi</taxon>
        <taxon>Fungi incertae sedis</taxon>
        <taxon>Mucoromycota</taxon>
        <taxon>Mucoromycotina</taxon>
        <taxon>Mucoromycetes</taxon>
        <taxon>Mucorales</taxon>
        <taxon>Mucorineae</taxon>
        <taxon>Rhizopodaceae</taxon>
        <taxon>Rhizopus</taxon>
    </lineage>
</organism>
<evidence type="ECO:0000256" key="1">
    <source>
        <dbReference type="SAM" id="MobiDB-lite"/>
    </source>
</evidence>
<name>A0A9P6Z7D5_9FUNG</name>
<protein>
    <submittedName>
        <fullName evidence="2">Uncharacterized protein</fullName>
    </submittedName>
</protein>
<gene>
    <name evidence="2" type="ORF">G6F50_004207</name>
</gene>
<proteinExistence type="predicted"/>
<reference evidence="2 3" key="1">
    <citation type="journal article" date="2020" name="Microb. Genom.">
        <title>Genetic diversity of clinical and environmental Mucorales isolates obtained from an investigation of mucormycosis cases among solid organ transplant recipients.</title>
        <authorList>
            <person name="Nguyen M.H."/>
            <person name="Kaul D."/>
            <person name="Muto C."/>
            <person name="Cheng S.J."/>
            <person name="Richter R.A."/>
            <person name="Bruno V.M."/>
            <person name="Liu G."/>
            <person name="Beyhan S."/>
            <person name="Sundermann A.J."/>
            <person name="Mounaud S."/>
            <person name="Pasculle A.W."/>
            <person name="Nierman W.C."/>
            <person name="Driscoll E."/>
            <person name="Cumbie R."/>
            <person name="Clancy C.J."/>
            <person name="Dupont C.L."/>
        </authorList>
    </citation>
    <scope>NUCLEOTIDE SEQUENCE [LARGE SCALE GENOMIC DNA]</scope>
    <source>
        <strain evidence="2 3">GL24</strain>
    </source>
</reference>
<dbReference type="Proteomes" id="UP000740926">
    <property type="component" value="Unassembled WGS sequence"/>
</dbReference>
<feature type="region of interest" description="Disordered" evidence="1">
    <location>
        <begin position="89"/>
        <end position="115"/>
    </location>
</feature>
<keyword evidence="3" id="KW-1185">Reference proteome</keyword>
<sequence>MGAAHTVAAIDKGTERLRTTARSTTEIDSDLKCIMEEGRTRRPRPNPEENETSCDLRGVCATRKELDQVAKERTTHVLCLPRDRHEQNRRSFFLGGRRGHERRQRPTKPADRTMTTASKTKMVRVLRRPWTSIRD</sequence>
<evidence type="ECO:0000313" key="3">
    <source>
        <dbReference type="Proteomes" id="UP000740926"/>
    </source>
</evidence>
<feature type="compositionally biased region" description="Basic residues" evidence="1">
    <location>
        <begin position="97"/>
        <end position="106"/>
    </location>
</feature>
<evidence type="ECO:0000313" key="2">
    <source>
        <dbReference type="EMBL" id="KAG1571901.1"/>
    </source>
</evidence>